<dbReference type="InterPro" id="IPR046357">
    <property type="entry name" value="PPIase_dom_sf"/>
</dbReference>
<dbReference type="EMBL" id="BSYJ01000002">
    <property type="protein sequence ID" value="GMG86771.1"/>
    <property type="molecule type" value="Genomic_DNA"/>
</dbReference>
<keyword evidence="5 7" id="KW-0413">Isomerase</keyword>
<dbReference type="PROSITE" id="PS50198">
    <property type="entry name" value="PPIC_PPIASE_2"/>
    <property type="match status" value="1"/>
</dbReference>
<dbReference type="Pfam" id="PF13145">
    <property type="entry name" value="Rotamase_2"/>
    <property type="match status" value="1"/>
</dbReference>
<dbReference type="PANTHER" id="PTHR47245">
    <property type="entry name" value="PEPTIDYLPROLYL ISOMERASE"/>
    <property type="match status" value="1"/>
</dbReference>
<dbReference type="InterPro" id="IPR050245">
    <property type="entry name" value="PrsA_foldase"/>
</dbReference>
<dbReference type="InterPro" id="IPR000297">
    <property type="entry name" value="PPIase_PpiC"/>
</dbReference>
<dbReference type="SUPFAM" id="SSF109998">
    <property type="entry name" value="Triger factor/SurA peptide-binding domain-like"/>
    <property type="match status" value="1"/>
</dbReference>
<feature type="domain" description="PpiC" evidence="6">
    <location>
        <begin position="134"/>
        <end position="230"/>
    </location>
</feature>
<comment type="catalytic activity">
    <reaction evidence="1">
        <text>[protein]-peptidylproline (omega=180) = [protein]-peptidylproline (omega=0)</text>
        <dbReference type="Rhea" id="RHEA:16237"/>
        <dbReference type="Rhea" id="RHEA-COMP:10747"/>
        <dbReference type="Rhea" id="RHEA-COMP:10748"/>
        <dbReference type="ChEBI" id="CHEBI:83833"/>
        <dbReference type="ChEBI" id="CHEBI:83834"/>
        <dbReference type="EC" id="5.2.1.8"/>
    </reaction>
</comment>
<dbReference type="Proteomes" id="UP001224392">
    <property type="component" value="Unassembled WGS sequence"/>
</dbReference>
<proteinExistence type="inferred from homology"/>
<keyword evidence="8" id="KW-1185">Reference proteome</keyword>
<evidence type="ECO:0000256" key="4">
    <source>
        <dbReference type="ARBA" id="ARBA00023110"/>
    </source>
</evidence>
<evidence type="ECO:0000313" key="8">
    <source>
        <dbReference type="Proteomes" id="UP001224392"/>
    </source>
</evidence>
<evidence type="ECO:0000259" key="6">
    <source>
        <dbReference type="PROSITE" id="PS50198"/>
    </source>
</evidence>
<evidence type="ECO:0000256" key="2">
    <source>
        <dbReference type="ARBA" id="ARBA00007656"/>
    </source>
</evidence>
<dbReference type="EC" id="5.2.1.8" evidence="3"/>
<dbReference type="InterPro" id="IPR027304">
    <property type="entry name" value="Trigger_fact/SurA_dom_sf"/>
</dbReference>
<comment type="caution">
    <text evidence="7">The sequence shown here is derived from an EMBL/GenBank/DDBJ whole genome shotgun (WGS) entry which is preliminary data.</text>
</comment>
<evidence type="ECO:0000256" key="3">
    <source>
        <dbReference type="ARBA" id="ARBA00013194"/>
    </source>
</evidence>
<comment type="similarity">
    <text evidence="2">Belongs to the PpiC/parvulin rotamase family.</text>
</comment>
<sequence>MLRTIIKEPLLHFGVLGALLFVLYGIERGGESDSQKEIVLSAQDIERHIALFERKWQRMPTRDELQGLLENDIREEILYREAIALGLDQHDAIVRRRLAQKMDFISADITDMLQPTDEELQVYLDNNASSFEEPARYSFSHVYLNPDKRGEKLAQDAGQLLKKLQQAPAQGIDTLGDPIMLASSFSDSEISQVSRQFGQMFADALLKSPVGEWHGPIASGYGLHLVLLSEAEPARPVALSEVRDKVEREWRRERREEAELAFYRSLREQYQVVMAPLDDSAVELAEVQEE</sequence>
<gene>
    <name evidence="7" type="ORF">MNKW57_10920</name>
</gene>
<keyword evidence="4 5" id="KW-0697">Rotamase</keyword>
<dbReference type="RefSeq" id="WP_285763349.1">
    <property type="nucleotide sequence ID" value="NZ_BSYJ01000002.1"/>
</dbReference>
<dbReference type="PANTHER" id="PTHR47245:SF2">
    <property type="entry name" value="PEPTIDYL-PROLYL CIS-TRANS ISOMERASE HP_0175-RELATED"/>
    <property type="match status" value="1"/>
</dbReference>
<name>A0ABQ6LXD2_9GAMM</name>
<evidence type="ECO:0000313" key="7">
    <source>
        <dbReference type="EMBL" id="GMG86771.1"/>
    </source>
</evidence>
<evidence type="ECO:0000256" key="5">
    <source>
        <dbReference type="PROSITE-ProRule" id="PRU00278"/>
    </source>
</evidence>
<dbReference type="Gene3D" id="3.10.50.40">
    <property type="match status" value="1"/>
</dbReference>
<dbReference type="Gene3D" id="1.10.4030.10">
    <property type="entry name" value="Porin chaperone SurA, peptide-binding domain"/>
    <property type="match status" value="1"/>
</dbReference>
<accession>A0ABQ6LXD2</accession>
<evidence type="ECO:0000256" key="1">
    <source>
        <dbReference type="ARBA" id="ARBA00000971"/>
    </source>
</evidence>
<reference evidence="7 8" key="1">
    <citation type="submission" date="2023-04" db="EMBL/GenBank/DDBJ databases">
        <title>Marinobulbifer ophiurae gen. nov., sp. Nov., isolate from tissue of brittle star Ophioplocus japonicus.</title>
        <authorList>
            <person name="Kawano K."/>
            <person name="Sawayama S."/>
            <person name="Nakagawa S."/>
        </authorList>
    </citation>
    <scope>NUCLEOTIDE SEQUENCE [LARGE SCALE GENOMIC DNA]</scope>
    <source>
        <strain evidence="7 8">NKW57</strain>
    </source>
</reference>
<protein>
    <recommendedName>
        <fullName evidence="3">peptidylprolyl isomerase</fullName>
        <ecNumber evidence="3">5.2.1.8</ecNumber>
    </recommendedName>
</protein>
<organism evidence="7 8">
    <name type="scientific">Biformimicrobium ophioploci</name>
    <dbReference type="NCBI Taxonomy" id="3036711"/>
    <lineage>
        <taxon>Bacteria</taxon>
        <taxon>Pseudomonadati</taxon>
        <taxon>Pseudomonadota</taxon>
        <taxon>Gammaproteobacteria</taxon>
        <taxon>Cellvibrionales</taxon>
        <taxon>Microbulbiferaceae</taxon>
        <taxon>Biformimicrobium</taxon>
    </lineage>
</organism>
<dbReference type="GO" id="GO:0016853">
    <property type="term" value="F:isomerase activity"/>
    <property type="evidence" value="ECO:0007669"/>
    <property type="project" value="UniProtKB-KW"/>
</dbReference>